<keyword evidence="5" id="KW-0472">Membrane</keyword>
<evidence type="ECO:0000256" key="5">
    <source>
        <dbReference type="SAM" id="Phobius"/>
    </source>
</evidence>
<evidence type="ECO:0000313" key="8">
    <source>
        <dbReference type="EMBL" id="QHI35372.1"/>
    </source>
</evidence>
<keyword evidence="5" id="KW-1133">Transmembrane helix</keyword>
<evidence type="ECO:0000256" key="4">
    <source>
        <dbReference type="PROSITE-ProRule" id="PRU00339"/>
    </source>
</evidence>
<evidence type="ECO:0000256" key="3">
    <source>
        <dbReference type="ARBA" id="ARBA00023163"/>
    </source>
</evidence>
<keyword evidence="1" id="KW-0805">Transcription regulation</keyword>
<accession>A0A7L4ZFD0</accession>
<dbReference type="PROSITE" id="PS51257">
    <property type="entry name" value="PROKAR_LIPOPROTEIN"/>
    <property type="match status" value="1"/>
</dbReference>
<dbReference type="SUPFAM" id="SSF48452">
    <property type="entry name" value="TPR-like"/>
    <property type="match status" value="1"/>
</dbReference>
<dbReference type="Proteomes" id="UP000464657">
    <property type="component" value="Chromosome"/>
</dbReference>
<feature type="transmembrane region" description="Helical" evidence="5">
    <location>
        <begin position="428"/>
        <end position="447"/>
    </location>
</feature>
<dbReference type="PANTHER" id="PTHR43280:SF2">
    <property type="entry name" value="HTH-TYPE TRANSCRIPTIONAL REGULATOR EXSA"/>
    <property type="match status" value="1"/>
</dbReference>
<keyword evidence="6" id="KW-0732">Signal</keyword>
<evidence type="ECO:0000259" key="7">
    <source>
        <dbReference type="PROSITE" id="PS01124"/>
    </source>
</evidence>
<dbReference type="Pfam" id="PF12833">
    <property type="entry name" value="HTH_18"/>
    <property type="match status" value="1"/>
</dbReference>
<dbReference type="PROSITE" id="PS01124">
    <property type="entry name" value="HTH_ARAC_FAMILY_2"/>
    <property type="match status" value="1"/>
</dbReference>
<dbReference type="EMBL" id="CP019288">
    <property type="protein sequence ID" value="QHI35372.1"/>
    <property type="molecule type" value="Genomic_DNA"/>
</dbReference>
<dbReference type="AlphaFoldDB" id="A0A7L4ZFD0"/>
<gene>
    <name evidence="8" type="ORF">IMCC3317_07180</name>
</gene>
<dbReference type="InterPro" id="IPR019734">
    <property type="entry name" value="TPR_rpt"/>
</dbReference>
<organism evidence="8 9">
    <name type="scientific">Kordia antarctica</name>
    <dbReference type="NCBI Taxonomy" id="1218801"/>
    <lineage>
        <taxon>Bacteria</taxon>
        <taxon>Pseudomonadati</taxon>
        <taxon>Bacteroidota</taxon>
        <taxon>Flavobacteriia</taxon>
        <taxon>Flavobacteriales</taxon>
        <taxon>Flavobacteriaceae</taxon>
        <taxon>Kordia</taxon>
    </lineage>
</organism>
<evidence type="ECO:0000256" key="1">
    <source>
        <dbReference type="ARBA" id="ARBA00023015"/>
    </source>
</evidence>
<keyword evidence="5" id="KW-0812">Transmembrane</keyword>
<keyword evidence="4" id="KW-0802">TPR repeat</keyword>
<keyword evidence="9" id="KW-1185">Reference proteome</keyword>
<dbReference type="SUPFAM" id="SSF46689">
    <property type="entry name" value="Homeodomain-like"/>
    <property type="match status" value="1"/>
</dbReference>
<dbReference type="PANTHER" id="PTHR43280">
    <property type="entry name" value="ARAC-FAMILY TRANSCRIPTIONAL REGULATOR"/>
    <property type="match status" value="1"/>
</dbReference>
<evidence type="ECO:0000256" key="2">
    <source>
        <dbReference type="ARBA" id="ARBA00023125"/>
    </source>
</evidence>
<proteinExistence type="predicted"/>
<dbReference type="GO" id="GO:0043565">
    <property type="term" value="F:sequence-specific DNA binding"/>
    <property type="evidence" value="ECO:0007669"/>
    <property type="project" value="InterPro"/>
</dbReference>
<evidence type="ECO:0000256" key="6">
    <source>
        <dbReference type="SAM" id="SignalP"/>
    </source>
</evidence>
<dbReference type="SMART" id="SM00028">
    <property type="entry name" value="TPR"/>
    <property type="match status" value="4"/>
</dbReference>
<evidence type="ECO:0000313" key="9">
    <source>
        <dbReference type="Proteomes" id="UP000464657"/>
    </source>
</evidence>
<name>A0A7L4ZFD0_9FLAO</name>
<dbReference type="Gene3D" id="1.10.10.60">
    <property type="entry name" value="Homeodomain-like"/>
    <property type="match status" value="2"/>
</dbReference>
<dbReference type="InterPro" id="IPR009057">
    <property type="entry name" value="Homeodomain-like_sf"/>
</dbReference>
<dbReference type="KEGG" id="kan:IMCC3317_07180"/>
<dbReference type="SMART" id="SM00342">
    <property type="entry name" value="HTH_ARAC"/>
    <property type="match status" value="1"/>
</dbReference>
<dbReference type="PROSITE" id="PS50005">
    <property type="entry name" value="TPR"/>
    <property type="match status" value="1"/>
</dbReference>
<feature type="repeat" description="TPR" evidence="4">
    <location>
        <begin position="83"/>
        <end position="116"/>
    </location>
</feature>
<keyword evidence="3" id="KW-0804">Transcription</keyword>
<dbReference type="GO" id="GO:0003700">
    <property type="term" value="F:DNA-binding transcription factor activity"/>
    <property type="evidence" value="ECO:0007669"/>
    <property type="project" value="InterPro"/>
</dbReference>
<dbReference type="InterPro" id="IPR011990">
    <property type="entry name" value="TPR-like_helical_dom_sf"/>
</dbReference>
<keyword evidence="2" id="KW-0238">DNA-binding</keyword>
<feature type="chain" id="PRO_5029497104" description="HTH araC/xylS-type domain-containing protein" evidence="6">
    <location>
        <begin position="20"/>
        <end position="608"/>
    </location>
</feature>
<dbReference type="InterPro" id="IPR018060">
    <property type="entry name" value="HTH_AraC"/>
</dbReference>
<dbReference type="Gene3D" id="1.25.40.10">
    <property type="entry name" value="Tetratricopeptide repeat domain"/>
    <property type="match status" value="2"/>
</dbReference>
<reference evidence="8 9" key="1">
    <citation type="journal article" date="2013" name="Int. J. Syst. Evol. Microbiol.">
        <title>Kordia antarctica sp. nov., isolated from Antarctic seawater.</title>
        <authorList>
            <person name="Baek K."/>
            <person name="Choi A."/>
            <person name="Kang I."/>
            <person name="Lee K."/>
            <person name="Cho J.C."/>
        </authorList>
    </citation>
    <scope>NUCLEOTIDE SEQUENCE [LARGE SCALE GENOMIC DNA]</scope>
    <source>
        <strain evidence="8 9">IMCC3317</strain>
    </source>
</reference>
<feature type="signal peptide" evidence="6">
    <location>
        <begin position="1"/>
        <end position="19"/>
    </location>
</feature>
<protein>
    <recommendedName>
        <fullName evidence="7">HTH araC/xylS-type domain-containing protein</fullName>
    </recommendedName>
</protein>
<sequence length="608" mass="70725">MKKMFIFLFLLFISCTNTNTNTDTIIVDQEDYFEIPDSLATISTKELIDSIREYRYNNPEKAKLYTNALYTNATQQKSTPDLIESYFYFGCIADIQGEYTNAISHVNKAIDLVEKDQDSVLRKLYSLRGKVYEQYGEDSKALTDFNNSLAISKKYNDISGEVISESSIAKIHRKSKQYYEALKLHKKGYKISTDSSVISDYTRNSIIMGLAETFLKIDQLDSALVYLDKGLKESILTKDGEAESYFYTYYAVFHFLKKEKDIQNSLAYLEKAEKAISNLQRKDPKRNIEVYYYMAQCYYVLKNYEASIDAIEKAFAIIYKENTKDISNSIENNHVVNNQKTIKIAETDVFIPFEYIYLVKQLVTNYKKLGDSINQTIYFNIYKELKLKNNQKHHHLSDMMYHLNEEEELETLKKLSQKELADEKKVAYLYYLLAILCIAIILGYIFFKQKEQKKKIAYAALIQKVSALEAKSNTSKEKNNTTTKKVVSITDEKAASILKGLEKFEAQEHYLDENCNLRFVAKKVKTNATYLSKIINTHKESSFNEYINNLRIQYTLKRLKSDTQFRAYSIKSIAQEVGYKSADSFTKHFKNQTSLYPSYYIKNLNKEV</sequence>
<feature type="domain" description="HTH araC/xylS-type" evidence="7">
    <location>
        <begin position="495"/>
        <end position="603"/>
    </location>
</feature>